<dbReference type="PANTHER" id="PTHR47293:SF15">
    <property type="entry name" value="JACALIN-RELATED LECTIN 19"/>
    <property type="match status" value="1"/>
</dbReference>
<dbReference type="Gene3D" id="2.100.10.30">
    <property type="entry name" value="Jacalin-like lectin domain"/>
    <property type="match status" value="1"/>
</dbReference>
<feature type="domain" description="Jacalin-type lectin" evidence="2">
    <location>
        <begin position="25"/>
        <end position="168"/>
    </location>
</feature>
<comment type="caution">
    <text evidence="3">The sequence shown here is derived from an EMBL/GenBank/DDBJ whole genome shotgun (WGS) entry which is preliminary data.</text>
</comment>
<dbReference type="AlphaFoldDB" id="A0A9Q0JYN9"/>
<dbReference type="PANTHER" id="PTHR47293">
    <property type="entry name" value="JACALIN-RELATED LECTIN 3"/>
    <property type="match status" value="1"/>
</dbReference>
<dbReference type="PROSITE" id="PS51752">
    <property type="entry name" value="JACALIN_LECTIN"/>
    <property type="match status" value="1"/>
</dbReference>
<keyword evidence="1" id="KW-0430">Lectin</keyword>
<evidence type="ECO:0000313" key="4">
    <source>
        <dbReference type="Proteomes" id="UP001141806"/>
    </source>
</evidence>
<evidence type="ECO:0000256" key="1">
    <source>
        <dbReference type="ARBA" id="ARBA00022734"/>
    </source>
</evidence>
<gene>
    <name evidence="3" type="ORF">NE237_011791</name>
</gene>
<reference evidence="3" key="1">
    <citation type="journal article" date="2023" name="Plant J.">
        <title>The genome of the king protea, Protea cynaroides.</title>
        <authorList>
            <person name="Chang J."/>
            <person name="Duong T.A."/>
            <person name="Schoeman C."/>
            <person name="Ma X."/>
            <person name="Roodt D."/>
            <person name="Barker N."/>
            <person name="Li Z."/>
            <person name="Van de Peer Y."/>
            <person name="Mizrachi E."/>
        </authorList>
    </citation>
    <scope>NUCLEOTIDE SEQUENCE</scope>
    <source>
        <tissue evidence="3">Young leaves</tissue>
    </source>
</reference>
<proteinExistence type="predicted"/>
<protein>
    <recommendedName>
        <fullName evidence="2">Jacalin-type lectin domain-containing protein</fullName>
    </recommendedName>
</protein>
<dbReference type="InterPro" id="IPR033734">
    <property type="entry name" value="Jacalin-like_lectin_dom_plant"/>
</dbReference>
<dbReference type="Proteomes" id="UP001141806">
    <property type="component" value="Unassembled WGS sequence"/>
</dbReference>
<dbReference type="InterPro" id="IPR036404">
    <property type="entry name" value="Jacalin-like_lectin_dom_sf"/>
</dbReference>
<dbReference type="SUPFAM" id="SSF51101">
    <property type="entry name" value="Mannose-binding lectins"/>
    <property type="match status" value="1"/>
</dbReference>
<accession>A0A9Q0JYN9</accession>
<organism evidence="3 4">
    <name type="scientific">Protea cynaroides</name>
    <dbReference type="NCBI Taxonomy" id="273540"/>
    <lineage>
        <taxon>Eukaryota</taxon>
        <taxon>Viridiplantae</taxon>
        <taxon>Streptophyta</taxon>
        <taxon>Embryophyta</taxon>
        <taxon>Tracheophyta</taxon>
        <taxon>Spermatophyta</taxon>
        <taxon>Magnoliopsida</taxon>
        <taxon>Proteales</taxon>
        <taxon>Proteaceae</taxon>
        <taxon>Protea</taxon>
    </lineage>
</organism>
<dbReference type="OrthoDB" id="581739at2759"/>
<dbReference type="InterPro" id="IPR001229">
    <property type="entry name" value="Jacalin-like_lectin_dom"/>
</dbReference>
<dbReference type="CDD" id="cd09612">
    <property type="entry name" value="Jacalin"/>
    <property type="match status" value="1"/>
</dbReference>
<evidence type="ECO:0000313" key="3">
    <source>
        <dbReference type="EMBL" id="KAJ4955008.1"/>
    </source>
</evidence>
<dbReference type="EMBL" id="JAMYWD010000011">
    <property type="protein sequence ID" value="KAJ4955008.1"/>
    <property type="molecule type" value="Genomic_DNA"/>
</dbReference>
<dbReference type="GO" id="GO:0030246">
    <property type="term" value="F:carbohydrate binding"/>
    <property type="evidence" value="ECO:0007669"/>
    <property type="project" value="UniProtKB-KW"/>
</dbReference>
<evidence type="ECO:0000259" key="2">
    <source>
        <dbReference type="PROSITE" id="PS51752"/>
    </source>
</evidence>
<sequence>MSCRPGKGKNTRSCPETGVSIGEILVKVGPEGSFHGDRWDDGGNGNVKQVYVRHGKVINSIQTVNELNGALVVLEKHGGEGPNFNMITLRESEYIISLSGFSDFVDGETVISSIKISTNSAEYGPYGSKKEIKLRSAFKFEVVAGKFGGFHGYSGSKCMYAIGIYVNTKAHSALGPGASNLPRLPAPPPTANLQGRTYLKSYNVVGLKSNVLLGVPEMPIKVAVTKATAGMMGA</sequence>
<dbReference type="SMART" id="SM00915">
    <property type="entry name" value="Jacalin"/>
    <property type="match status" value="1"/>
</dbReference>
<name>A0A9Q0JYN9_9MAGN</name>
<dbReference type="Pfam" id="PF01419">
    <property type="entry name" value="Jacalin"/>
    <property type="match status" value="1"/>
</dbReference>
<keyword evidence="4" id="KW-1185">Reference proteome</keyword>